<dbReference type="EMBL" id="SNWR01000002">
    <property type="protein sequence ID" value="TDO31241.1"/>
    <property type="molecule type" value="Genomic_DNA"/>
</dbReference>
<comment type="caution">
    <text evidence="2">The sequence shown here is derived from an EMBL/GenBank/DDBJ whole genome shotgun (WGS) entry which is preliminary data.</text>
</comment>
<dbReference type="Pfam" id="PF19054">
    <property type="entry name" value="DUF5753"/>
    <property type="match status" value="1"/>
</dbReference>
<dbReference type="InterPro" id="IPR043917">
    <property type="entry name" value="DUF5753"/>
</dbReference>
<dbReference type="Gene3D" id="1.10.260.40">
    <property type="entry name" value="lambda repressor-like DNA-binding domains"/>
    <property type="match status" value="1"/>
</dbReference>
<sequence length="298" mass="33032">MGEPEPNSTVPRRQLGRFLRQQREKAGVTVKAASDHLECSTQKLWRIEKGAVPVRGADVRTLCLFYQTPNEITEALIGLAKETRAKGWWAAHGDAVPDWFDLYIGLESAASHIRKYEPTIIPGLLQAHAYMEAVLRADGPDLTDTELESRIKIRQERQGLLSRHFPAPPRLEVVVAESALHARIDIPGAMQQQLFHLLKANEQPHISVRVLPTSAGPHRASVSGAFSILEFPSMNGEVGEPPTVYSESLTGALYLDRPRELAVYEQAWNALVALALPEGDSDDMIKKIMTTGEMSSRE</sequence>
<dbReference type="GO" id="GO:0003677">
    <property type="term" value="F:DNA binding"/>
    <property type="evidence" value="ECO:0007669"/>
    <property type="project" value="InterPro"/>
</dbReference>
<dbReference type="OrthoDB" id="3458445at2"/>
<proteinExistence type="predicted"/>
<keyword evidence="3" id="KW-1185">Reference proteome</keyword>
<dbReference type="InterPro" id="IPR001387">
    <property type="entry name" value="Cro/C1-type_HTH"/>
</dbReference>
<protein>
    <submittedName>
        <fullName evidence="2">Helix-turn-helix protein</fullName>
    </submittedName>
</protein>
<dbReference type="RefSeq" id="WP_133877384.1">
    <property type="nucleotide sequence ID" value="NZ_BOMD01000045.1"/>
</dbReference>
<dbReference type="CDD" id="cd00093">
    <property type="entry name" value="HTH_XRE"/>
    <property type="match status" value="1"/>
</dbReference>
<dbReference type="InterPro" id="IPR010982">
    <property type="entry name" value="Lambda_DNA-bd_dom_sf"/>
</dbReference>
<accession>A0A4R6J8M5</accession>
<gene>
    <name evidence="2" type="ORF">C8E87_6654</name>
</gene>
<dbReference type="Proteomes" id="UP000294901">
    <property type="component" value="Unassembled WGS sequence"/>
</dbReference>
<feature type="domain" description="DUF5753" evidence="1">
    <location>
        <begin position="102"/>
        <end position="287"/>
    </location>
</feature>
<name>A0A4R6J8M5_9ACTN</name>
<evidence type="ECO:0000313" key="3">
    <source>
        <dbReference type="Proteomes" id="UP000294901"/>
    </source>
</evidence>
<organism evidence="2 3">
    <name type="scientific">Paractinoplanes brasiliensis</name>
    <dbReference type="NCBI Taxonomy" id="52695"/>
    <lineage>
        <taxon>Bacteria</taxon>
        <taxon>Bacillati</taxon>
        <taxon>Actinomycetota</taxon>
        <taxon>Actinomycetes</taxon>
        <taxon>Micromonosporales</taxon>
        <taxon>Micromonosporaceae</taxon>
        <taxon>Paractinoplanes</taxon>
    </lineage>
</organism>
<evidence type="ECO:0000259" key="1">
    <source>
        <dbReference type="Pfam" id="PF19054"/>
    </source>
</evidence>
<reference evidence="2 3" key="1">
    <citation type="submission" date="2019-03" db="EMBL/GenBank/DDBJ databases">
        <title>Sequencing the genomes of 1000 actinobacteria strains.</title>
        <authorList>
            <person name="Klenk H.-P."/>
        </authorList>
    </citation>
    <scope>NUCLEOTIDE SEQUENCE [LARGE SCALE GENOMIC DNA]</scope>
    <source>
        <strain evidence="2 3">DSM 43805</strain>
    </source>
</reference>
<evidence type="ECO:0000313" key="2">
    <source>
        <dbReference type="EMBL" id="TDO31241.1"/>
    </source>
</evidence>
<dbReference type="SUPFAM" id="SSF47413">
    <property type="entry name" value="lambda repressor-like DNA-binding domains"/>
    <property type="match status" value="1"/>
</dbReference>
<dbReference type="AlphaFoldDB" id="A0A4R6J8M5"/>
<dbReference type="Pfam" id="PF13560">
    <property type="entry name" value="HTH_31"/>
    <property type="match status" value="1"/>
</dbReference>